<organism evidence="2 3">
    <name type="scientific">Protopolystoma xenopodis</name>
    <dbReference type="NCBI Taxonomy" id="117903"/>
    <lineage>
        <taxon>Eukaryota</taxon>
        <taxon>Metazoa</taxon>
        <taxon>Spiralia</taxon>
        <taxon>Lophotrochozoa</taxon>
        <taxon>Platyhelminthes</taxon>
        <taxon>Monogenea</taxon>
        <taxon>Polyopisthocotylea</taxon>
        <taxon>Polystomatidea</taxon>
        <taxon>Polystomatidae</taxon>
        <taxon>Protopolystoma</taxon>
    </lineage>
</organism>
<dbReference type="AlphaFoldDB" id="A0A448WWU5"/>
<name>A0A448WWU5_9PLAT</name>
<gene>
    <name evidence="2" type="ORF">PXEA_LOCUS15676</name>
</gene>
<sequence>MDGRPIALPRPSESSSSSDPSVVGPGGGALVVGHLASWLQGRRCPSLPLTPDQVARLSWTQLVHSVRPLPVCGRCHIECEETCSGTGAHQCIGACRHLRVSLPPEDQTHLHRLSGIMSLQATLSGPNLRQVHWD</sequence>
<protein>
    <submittedName>
        <fullName evidence="2">Uncharacterized protein</fullName>
    </submittedName>
</protein>
<dbReference type="OrthoDB" id="6219513at2759"/>
<accession>A0A448WWU5</accession>
<proteinExistence type="predicted"/>
<feature type="region of interest" description="Disordered" evidence="1">
    <location>
        <begin position="1"/>
        <end position="24"/>
    </location>
</feature>
<dbReference type="EMBL" id="CAAALY010055371">
    <property type="protein sequence ID" value="VEL22236.1"/>
    <property type="molecule type" value="Genomic_DNA"/>
</dbReference>
<feature type="compositionally biased region" description="Low complexity" evidence="1">
    <location>
        <begin position="9"/>
        <end position="23"/>
    </location>
</feature>
<keyword evidence="3" id="KW-1185">Reference proteome</keyword>
<dbReference type="Proteomes" id="UP000784294">
    <property type="component" value="Unassembled WGS sequence"/>
</dbReference>
<comment type="caution">
    <text evidence="2">The sequence shown here is derived from an EMBL/GenBank/DDBJ whole genome shotgun (WGS) entry which is preliminary data.</text>
</comment>
<evidence type="ECO:0000313" key="3">
    <source>
        <dbReference type="Proteomes" id="UP000784294"/>
    </source>
</evidence>
<reference evidence="2" key="1">
    <citation type="submission" date="2018-11" db="EMBL/GenBank/DDBJ databases">
        <authorList>
            <consortium name="Pathogen Informatics"/>
        </authorList>
    </citation>
    <scope>NUCLEOTIDE SEQUENCE</scope>
</reference>
<dbReference type="Gene3D" id="2.10.220.10">
    <property type="entry name" value="Hormone Receptor, Insulin-like Growth Factor Receptor 1, Chain A, domain 2"/>
    <property type="match status" value="1"/>
</dbReference>
<evidence type="ECO:0000256" key="1">
    <source>
        <dbReference type="SAM" id="MobiDB-lite"/>
    </source>
</evidence>
<evidence type="ECO:0000313" key="2">
    <source>
        <dbReference type="EMBL" id="VEL22236.1"/>
    </source>
</evidence>